<dbReference type="EMBL" id="BAIQ01000002">
    <property type="protein sequence ID" value="GAE14174.1"/>
    <property type="molecule type" value="Genomic_DNA"/>
</dbReference>
<dbReference type="Proteomes" id="UP000018861">
    <property type="component" value="Unassembled WGS sequence"/>
</dbReference>
<reference evidence="2 3" key="1">
    <citation type="journal article" date="2014" name="Genome Announc.">
        <title>Draft Genome Sequences of Three Strains of Bacteroides pyogenes Isolated from a Cat and Swine.</title>
        <authorList>
            <person name="Sakamoto M."/>
            <person name="Oshima K."/>
            <person name="Suda W."/>
            <person name="Kitamura K."/>
            <person name="Iida T."/>
            <person name="Hattori M."/>
            <person name="Ohkuma M."/>
        </authorList>
    </citation>
    <scope>NUCLEOTIDE SEQUENCE [LARGE SCALE GENOMIC DNA]</scope>
    <source>
        <strain evidence="2 3">JCM 6292</strain>
    </source>
</reference>
<organism evidence="2 3">
    <name type="scientific">Bacteroides pyogenes JCM 6292</name>
    <dbReference type="NCBI Taxonomy" id="1235809"/>
    <lineage>
        <taxon>Bacteria</taxon>
        <taxon>Pseudomonadati</taxon>
        <taxon>Bacteroidota</taxon>
        <taxon>Bacteroidia</taxon>
        <taxon>Bacteroidales</taxon>
        <taxon>Bacteroidaceae</taxon>
        <taxon>Bacteroides</taxon>
    </lineage>
</organism>
<sequence length="105" mass="11711">MVFTAVNGLSSGHYTVNVSNGKMNRPFDKTVESSHYGTLSSSGTYLIDYSSTRTEARNIDLTDTRSFKSVRLLAARNPYEGYRMPLSKREQLNPPTERPTCIIGS</sequence>
<protein>
    <submittedName>
        <fullName evidence="2">Uncharacterized protein</fullName>
    </submittedName>
</protein>
<dbReference type="AlphaFoldDB" id="W4P4V8"/>
<evidence type="ECO:0000256" key="1">
    <source>
        <dbReference type="SAM" id="MobiDB-lite"/>
    </source>
</evidence>
<name>W4P4V8_9BACE</name>
<dbReference type="Gene3D" id="2.140.10.30">
    <property type="entry name" value="Dipeptidylpeptidase IV, N-terminal domain"/>
    <property type="match status" value="1"/>
</dbReference>
<evidence type="ECO:0000313" key="3">
    <source>
        <dbReference type="Proteomes" id="UP000018861"/>
    </source>
</evidence>
<accession>W4P4V8</accession>
<gene>
    <name evidence="2" type="ORF">JCM6292_273</name>
</gene>
<evidence type="ECO:0000313" key="2">
    <source>
        <dbReference type="EMBL" id="GAE14174.1"/>
    </source>
</evidence>
<comment type="caution">
    <text evidence="2">The sequence shown here is derived from an EMBL/GenBank/DDBJ whole genome shotgun (WGS) entry which is preliminary data.</text>
</comment>
<feature type="region of interest" description="Disordered" evidence="1">
    <location>
        <begin position="84"/>
        <end position="105"/>
    </location>
</feature>
<proteinExistence type="predicted"/>